<evidence type="ECO:0000256" key="11">
    <source>
        <dbReference type="ARBA" id="ARBA00023679"/>
    </source>
</evidence>
<dbReference type="Gene3D" id="3.90.79.10">
    <property type="entry name" value="Nucleoside Triphosphate Pyrophosphohydrolase"/>
    <property type="match status" value="1"/>
</dbReference>
<sequence>MLKNENLAYCCIIQNGKIWLENKALPLRDPAWCDEHALSCRVIGAFNEYPVYWLEAKADVPADNFYSLRELLNVDPMLFNLAGRALQLSYMLSQQGFCGRCGSKAELHSDQLAMQCQGCGAMDYPRVSPCIIVAVRKEDQILLAQHPRHKTGMYTVIAGFVETGETLEQCVAREVQEETGIKVKNIQYFGSQPWAFPSNLMMGFIADYAGGEIKPDYEELTDAIWADAEHLPPLPPQGTIARRLIEHTLSASTTNL</sequence>
<accession>A0A0D8MU48</accession>
<dbReference type="SUPFAM" id="SSF55811">
    <property type="entry name" value="Nudix"/>
    <property type="match status" value="2"/>
</dbReference>
<evidence type="ECO:0000256" key="8">
    <source>
        <dbReference type="ARBA" id="ARBA00022842"/>
    </source>
</evidence>
<comment type="catalytic activity">
    <reaction evidence="11">
        <text>a 5'-end NAD(+)-phospho-ribonucleoside in mRNA + H2O = a 5'-end phospho-adenosine-phospho-ribonucleoside in mRNA + beta-nicotinamide D-ribonucleotide + 2 H(+)</text>
        <dbReference type="Rhea" id="RHEA:60876"/>
        <dbReference type="Rhea" id="RHEA-COMP:15698"/>
        <dbReference type="Rhea" id="RHEA-COMP:15719"/>
        <dbReference type="ChEBI" id="CHEBI:14649"/>
        <dbReference type="ChEBI" id="CHEBI:15377"/>
        <dbReference type="ChEBI" id="CHEBI:15378"/>
        <dbReference type="ChEBI" id="CHEBI:144029"/>
        <dbReference type="ChEBI" id="CHEBI:144051"/>
    </reaction>
    <physiologicalReaction direction="left-to-right" evidence="11">
        <dbReference type="Rhea" id="RHEA:60877"/>
    </physiologicalReaction>
</comment>
<dbReference type="InterPro" id="IPR015797">
    <property type="entry name" value="NUDIX_hydrolase-like_dom_sf"/>
</dbReference>
<gene>
    <name evidence="13" type="ORF">CTM89_18920</name>
</gene>
<dbReference type="EMBL" id="PYOJ01000036">
    <property type="protein sequence ID" value="PSV87091.1"/>
    <property type="molecule type" value="Genomic_DNA"/>
</dbReference>
<dbReference type="Pfam" id="PF09297">
    <property type="entry name" value="Zn_ribbon_NUD"/>
    <property type="match status" value="1"/>
</dbReference>
<dbReference type="CDD" id="cd03429">
    <property type="entry name" value="NUDIX_NADH_pyrophosphatase_Nudt13"/>
    <property type="match status" value="1"/>
</dbReference>
<keyword evidence="5" id="KW-0479">Metal-binding</keyword>
<keyword evidence="7" id="KW-0862">Zinc</keyword>
<evidence type="ECO:0000256" key="9">
    <source>
        <dbReference type="ARBA" id="ARBA00023027"/>
    </source>
</evidence>
<reference evidence="13 14" key="1">
    <citation type="submission" date="2018-03" db="EMBL/GenBank/DDBJ databases">
        <title>Whole genome sequencing of Histamine producing bacteria.</title>
        <authorList>
            <person name="Butler K."/>
        </authorList>
    </citation>
    <scope>NUCLEOTIDE SEQUENCE [LARGE SCALE GENOMIC DNA]</scope>
    <source>
        <strain evidence="13 14">ATCC 33979</strain>
    </source>
</reference>
<dbReference type="PANTHER" id="PTHR42904">
    <property type="entry name" value="NUDIX HYDROLASE, NUDC SUBFAMILY"/>
    <property type="match status" value="1"/>
</dbReference>
<dbReference type="GO" id="GO:0019677">
    <property type="term" value="P:NAD+ catabolic process"/>
    <property type="evidence" value="ECO:0007669"/>
    <property type="project" value="TreeGrafter"/>
</dbReference>
<dbReference type="GO" id="GO:0006742">
    <property type="term" value="P:NADP+ catabolic process"/>
    <property type="evidence" value="ECO:0007669"/>
    <property type="project" value="TreeGrafter"/>
</dbReference>
<dbReference type="AlphaFoldDB" id="A0A0D8MU48"/>
<evidence type="ECO:0000313" key="13">
    <source>
        <dbReference type="EMBL" id="PSV87091.1"/>
    </source>
</evidence>
<proteinExistence type="inferred from homology"/>
<dbReference type="InterPro" id="IPR020084">
    <property type="entry name" value="NUDIX_hydrolase_CS"/>
</dbReference>
<keyword evidence="8" id="KW-0460">Magnesium</keyword>
<dbReference type="InterPro" id="IPR049734">
    <property type="entry name" value="NudC-like_C"/>
</dbReference>
<dbReference type="NCBIfam" id="NF001299">
    <property type="entry name" value="PRK00241.1"/>
    <property type="match status" value="1"/>
</dbReference>
<keyword evidence="10" id="KW-0464">Manganese</keyword>
<dbReference type="GO" id="GO:0046872">
    <property type="term" value="F:metal ion binding"/>
    <property type="evidence" value="ECO:0007669"/>
    <property type="project" value="UniProtKB-KW"/>
</dbReference>
<dbReference type="PROSITE" id="PS00893">
    <property type="entry name" value="NUDIX_BOX"/>
    <property type="match status" value="1"/>
</dbReference>
<dbReference type="InterPro" id="IPR015376">
    <property type="entry name" value="Znr_NADH_PPase"/>
</dbReference>
<comment type="cofactor">
    <cofactor evidence="2">
        <name>Zn(2+)</name>
        <dbReference type="ChEBI" id="CHEBI:29105"/>
    </cofactor>
</comment>
<dbReference type="InterPro" id="IPR020476">
    <property type="entry name" value="Nudix_hydrolase"/>
</dbReference>
<protein>
    <recommendedName>
        <fullName evidence="4">NAD(+) diphosphatase</fullName>
        <ecNumber evidence="4">3.6.1.22</ecNumber>
    </recommendedName>
</protein>
<dbReference type="PANTHER" id="PTHR42904:SF6">
    <property type="entry name" value="NAD-CAPPED RNA HYDROLASE NUDT12"/>
    <property type="match status" value="1"/>
</dbReference>
<evidence type="ECO:0000256" key="4">
    <source>
        <dbReference type="ARBA" id="ARBA00012381"/>
    </source>
</evidence>
<dbReference type="InterPro" id="IPR000086">
    <property type="entry name" value="NUDIX_hydrolase_dom"/>
</dbReference>
<dbReference type="EC" id="3.6.1.22" evidence="4"/>
<dbReference type="OrthoDB" id="9791656at2"/>
<dbReference type="Proteomes" id="UP000240410">
    <property type="component" value="Unassembled WGS sequence"/>
</dbReference>
<dbReference type="FunFam" id="3.90.79.10:FF:000004">
    <property type="entry name" value="NADH pyrophosphatase"/>
    <property type="match status" value="1"/>
</dbReference>
<dbReference type="InterPro" id="IPR050241">
    <property type="entry name" value="NAD-cap_RNA_hydrolase_NudC"/>
</dbReference>
<evidence type="ECO:0000256" key="2">
    <source>
        <dbReference type="ARBA" id="ARBA00001947"/>
    </source>
</evidence>
<evidence type="ECO:0000256" key="10">
    <source>
        <dbReference type="ARBA" id="ARBA00023211"/>
    </source>
</evidence>
<dbReference type="PRINTS" id="PR00502">
    <property type="entry name" value="NUDIXFAMILY"/>
</dbReference>
<evidence type="ECO:0000256" key="6">
    <source>
        <dbReference type="ARBA" id="ARBA00022801"/>
    </source>
</evidence>
<comment type="similarity">
    <text evidence="3">Belongs to the Nudix hydrolase family. NudC subfamily.</text>
</comment>
<dbReference type="STRING" id="553611.GCA_001557755_01074"/>
<dbReference type="PROSITE" id="PS51462">
    <property type="entry name" value="NUDIX"/>
    <property type="match status" value="1"/>
</dbReference>
<evidence type="ECO:0000313" key="14">
    <source>
        <dbReference type="Proteomes" id="UP000240410"/>
    </source>
</evidence>
<evidence type="ECO:0000256" key="3">
    <source>
        <dbReference type="ARBA" id="ARBA00009595"/>
    </source>
</evidence>
<keyword evidence="6 12" id="KW-0378">Hydrolase</keyword>
<evidence type="ECO:0000256" key="5">
    <source>
        <dbReference type="ARBA" id="ARBA00022723"/>
    </source>
</evidence>
<organism evidence="13 14">
    <name type="scientific">Photobacterium leiognathi</name>
    <dbReference type="NCBI Taxonomy" id="553611"/>
    <lineage>
        <taxon>Bacteria</taxon>
        <taxon>Pseudomonadati</taxon>
        <taxon>Pseudomonadota</taxon>
        <taxon>Gammaproteobacteria</taxon>
        <taxon>Vibrionales</taxon>
        <taxon>Vibrionaceae</taxon>
        <taxon>Photobacterium</taxon>
    </lineage>
</organism>
<evidence type="ECO:0000256" key="7">
    <source>
        <dbReference type="ARBA" id="ARBA00022833"/>
    </source>
</evidence>
<comment type="caution">
    <text evidence="13">The sequence shown here is derived from an EMBL/GenBank/DDBJ whole genome shotgun (WGS) entry which is preliminary data.</text>
</comment>
<evidence type="ECO:0000256" key="12">
    <source>
        <dbReference type="RuleBase" id="RU003476"/>
    </source>
</evidence>
<name>A0A0D8MU48_PHOLE</name>
<dbReference type="Gene3D" id="3.90.79.20">
    <property type="match status" value="1"/>
</dbReference>
<keyword evidence="9" id="KW-0520">NAD</keyword>
<evidence type="ECO:0000256" key="1">
    <source>
        <dbReference type="ARBA" id="ARBA00001946"/>
    </source>
</evidence>
<dbReference type="GO" id="GO:0035529">
    <property type="term" value="F:NADH pyrophosphatase activity"/>
    <property type="evidence" value="ECO:0007669"/>
    <property type="project" value="TreeGrafter"/>
</dbReference>
<dbReference type="RefSeq" id="WP_045071097.1">
    <property type="nucleotide sequence ID" value="NZ_JAUZMO010000001.1"/>
</dbReference>
<dbReference type="Pfam" id="PF00293">
    <property type="entry name" value="NUDIX"/>
    <property type="match status" value="1"/>
</dbReference>
<comment type="cofactor">
    <cofactor evidence="1">
        <name>Mg(2+)</name>
        <dbReference type="ChEBI" id="CHEBI:18420"/>
    </cofactor>
</comment>
<dbReference type="GO" id="GO:0005829">
    <property type="term" value="C:cytosol"/>
    <property type="evidence" value="ECO:0007669"/>
    <property type="project" value="TreeGrafter"/>
</dbReference>